<proteinExistence type="predicted"/>
<dbReference type="EMBL" id="LXQD01000065">
    <property type="protein sequence ID" value="RCJ39708.1"/>
    <property type="molecule type" value="Genomic_DNA"/>
</dbReference>
<sequence length="137" mass="16119">MPKTNDILNEDEIASLGASLRAIEQKLLKQGQKDSKTRIWFQGEEPYFDVFFELNNDEILWFQFTLRGKSITWDKRKPELQTGNTNELCLDDVSFYAASKTIENDRQQDWEFIYLVKSILRSRSEEPIFAKALTLFN</sequence>
<dbReference type="Proteomes" id="UP000252107">
    <property type="component" value="Unassembled WGS sequence"/>
</dbReference>
<accession>A0A367RT35</accession>
<keyword evidence="2" id="KW-1185">Reference proteome</keyword>
<evidence type="ECO:0000313" key="1">
    <source>
        <dbReference type="EMBL" id="RCJ39708.1"/>
    </source>
</evidence>
<organism evidence="1 2">
    <name type="scientific">Nostoc minutum NIES-26</name>
    <dbReference type="NCBI Taxonomy" id="1844469"/>
    <lineage>
        <taxon>Bacteria</taxon>
        <taxon>Bacillati</taxon>
        <taxon>Cyanobacteriota</taxon>
        <taxon>Cyanophyceae</taxon>
        <taxon>Nostocales</taxon>
        <taxon>Nostocaceae</taxon>
        <taxon>Nostoc</taxon>
    </lineage>
</organism>
<dbReference type="AlphaFoldDB" id="A0A367RT35"/>
<evidence type="ECO:0000313" key="2">
    <source>
        <dbReference type="Proteomes" id="UP000252107"/>
    </source>
</evidence>
<name>A0A367RT35_9NOSO</name>
<protein>
    <submittedName>
        <fullName evidence="1">Uncharacterized protein</fullName>
    </submittedName>
</protein>
<comment type="caution">
    <text evidence="1">The sequence shown here is derived from an EMBL/GenBank/DDBJ whole genome shotgun (WGS) entry which is preliminary data.</text>
</comment>
<gene>
    <name evidence="1" type="ORF">A6770_11525</name>
</gene>
<reference evidence="1" key="1">
    <citation type="submission" date="2016-04" db="EMBL/GenBank/DDBJ databases">
        <authorList>
            <person name="Tabuchi Yagui T.R."/>
        </authorList>
    </citation>
    <scope>NUCLEOTIDE SEQUENCE [LARGE SCALE GENOMIC DNA]</scope>
    <source>
        <strain evidence="1">NIES-26</strain>
    </source>
</reference>